<dbReference type="Proteomes" id="UP001558613">
    <property type="component" value="Unassembled WGS sequence"/>
</dbReference>
<evidence type="ECO:0000313" key="2">
    <source>
        <dbReference type="EMBL" id="KAL1270964.1"/>
    </source>
</evidence>
<gene>
    <name evidence="2" type="ORF">QQF64_029980</name>
</gene>
<feature type="region of interest" description="Disordered" evidence="1">
    <location>
        <begin position="86"/>
        <end position="121"/>
    </location>
</feature>
<evidence type="ECO:0000256" key="1">
    <source>
        <dbReference type="SAM" id="MobiDB-lite"/>
    </source>
</evidence>
<organism evidence="2 3">
    <name type="scientific">Cirrhinus molitorella</name>
    <name type="common">mud carp</name>
    <dbReference type="NCBI Taxonomy" id="172907"/>
    <lineage>
        <taxon>Eukaryota</taxon>
        <taxon>Metazoa</taxon>
        <taxon>Chordata</taxon>
        <taxon>Craniata</taxon>
        <taxon>Vertebrata</taxon>
        <taxon>Euteleostomi</taxon>
        <taxon>Actinopterygii</taxon>
        <taxon>Neopterygii</taxon>
        <taxon>Teleostei</taxon>
        <taxon>Ostariophysi</taxon>
        <taxon>Cypriniformes</taxon>
        <taxon>Cyprinidae</taxon>
        <taxon>Labeoninae</taxon>
        <taxon>Labeonini</taxon>
        <taxon>Cirrhinus</taxon>
    </lineage>
</organism>
<sequence length="121" mass="13798">MFFHLLSTKELSPAGYPSSCQSFLTQCSLTFELQPLSFPTGRSNIAYIITLLSDKAIRRLPQYCRVSTIGARSGWNNEALMVCFQGGPKQSHDSPEDMQLGRSRLSHNERERRMREPDRTD</sequence>
<protein>
    <submittedName>
        <fullName evidence="2">Uncharacterized protein</fullName>
    </submittedName>
</protein>
<comment type="caution">
    <text evidence="2">The sequence shown here is derived from an EMBL/GenBank/DDBJ whole genome shotgun (WGS) entry which is preliminary data.</text>
</comment>
<keyword evidence="3" id="KW-1185">Reference proteome</keyword>
<accession>A0ABR3N258</accession>
<proteinExistence type="predicted"/>
<reference evidence="2 3" key="1">
    <citation type="submission" date="2023-09" db="EMBL/GenBank/DDBJ databases">
        <authorList>
            <person name="Wang M."/>
        </authorList>
    </citation>
    <scope>NUCLEOTIDE SEQUENCE [LARGE SCALE GENOMIC DNA]</scope>
    <source>
        <strain evidence="2">GT-2023</strain>
        <tissue evidence="2">Liver</tissue>
    </source>
</reference>
<feature type="compositionally biased region" description="Basic and acidic residues" evidence="1">
    <location>
        <begin position="106"/>
        <end position="121"/>
    </location>
</feature>
<dbReference type="EMBL" id="JAYMGO010000007">
    <property type="protein sequence ID" value="KAL1270964.1"/>
    <property type="molecule type" value="Genomic_DNA"/>
</dbReference>
<name>A0ABR3N258_9TELE</name>
<evidence type="ECO:0000313" key="3">
    <source>
        <dbReference type="Proteomes" id="UP001558613"/>
    </source>
</evidence>